<evidence type="ECO:0000313" key="2">
    <source>
        <dbReference type="EMBL" id="KKL98661.1"/>
    </source>
</evidence>
<feature type="domain" description="DUF551" evidence="1">
    <location>
        <begin position="54"/>
        <end position="115"/>
    </location>
</feature>
<protein>
    <recommendedName>
        <fullName evidence="1">DUF551 domain-containing protein</fullName>
    </recommendedName>
</protein>
<reference evidence="2" key="1">
    <citation type="journal article" date="2015" name="Nature">
        <title>Complex archaea that bridge the gap between prokaryotes and eukaryotes.</title>
        <authorList>
            <person name="Spang A."/>
            <person name="Saw J.H."/>
            <person name="Jorgensen S.L."/>
            <person name="Zaremba-Niedzwiedzka K."/>
            <person name="Martijn J."/>
            <person name="Lind A.E."/>
            <person name="van Eijk R."/>
            <person name="Schleper C."/>
            <person name="Guy L."/>
            <person name="Ettema T.J."/>
        </authorList>
    </citation>
    <scope>NUCLEOTIDE SEQUENCE</scope>
</reference>
<name>A0A0F9H6P9_9ZZZZ</name>
<evidence type="ECO:0000259" key="1">
    <source>
        <dbReference type="Pfam" id="PF04448"/>
    </source>
</evidence>
<dbReference type="AlphaFoldDB" id="A0A0F9H6P9"/>
<gene>
    <name evidence="2" type="ORF">LCGC14_1822180</name>
</gene>
<dbReference type="Pfam" id="PF04448">
    <property type="entry name" value="DUF551"/>
    <property type="match status" value="1"/>
</dbReference>
<proteinExistence type="predicted"/>
<dbReference type="EMBL" id="LAZR01017861">
    <property type="protein sequence ID" value="KKL98661.1"/>
    <property type="molecule type" value="Genomic_DNA"/>
</dbReference>
<organism evidence="2">
    <name type="scientific">marine sediment metagenome</name>
    <dbReference type="NCBI Taxonomy" id="412755"/>
    <lineage>
        <taxon>unclassified sequences</taxon>
        <taxon>metagenomes</taxon>
        <taxon>ecological metagenomes</taxon>
    </lineage>
</organism>
<accession>A0A0F9H6P9</accession>
<sequence>MTEETKIHLQQFVDFLLKEGYCDTDVYAEPPTAIDQYMAKHPTPQYTLQDVSKGWISVEDALPRKSGKVRFKSLASCGETKYQIIGSMFIYDVECSANSSIAGIGTPDKITHWMPPSRGERRRE</sequence>
<comment type="caution">
    <text evidence="2">The sequence shown here is derived from an EMBL/GenBank/DDBJ whole genome shotgun (WGS) entry which is preliminary data.</text>
</comment>
<dbReference type="InterPro" id="IPR007539">
    <property type="entry name" value="DUF551"/>
</dbReference>